<gene>
    <name evidence="2" type="ORF">B5F15_05555</name>
    <name evidence="1" type="ORF">B5F17_01455</name>
</gene>
<evidence type="ECO:0000313" key="3">
    <source>
        <dbReference type="Proteomes" id="UP000195326"/>
    </source>
</evidence>
<dbReference type="Proteomes" id="UP000195897">
    <property type="component" value="Unassembled WGS sequence"/>
</dbReference>
<reference evidence="1" key="2">
    <citation type="journal article" date="2018" name="BMC Genomics">
        <title>Whole genome sequencing and function prediction of 133 gut anaerobes isolated from chicken caecum in pure cultures.</title>
        <authorList>
            <person name="Medvecky M."/>
            <person name="Cejkova D."/>
            <person name="Polansky O."/>
            <person name="Karasova D."/>
            <person name="Kubasova T."/>
            <person name="Cizek A."/>
            <person name="Rychlik I."/>
        </authorList>
    </citation>
    <scope>NUCLEOTIDE SEQUENCE</scope>
    <source>
        <strain evidence="2">An179</strain>
        <strain evidence="1">An180</strain>
    </source>
</reference>
<reference evidence="3 4" key="1">
    <citation type="submission" date="2017-04" db="EMBL/GenBank/DDBJ databases">
        <title>Function of individual gut microbiota members based on whole genome sequencing of pure cultures obtained from chicken caecum.</title>
        <authorList>
            <person name="Medvecky M."/>
            <person name="Cejkova D."/>
            <person name="Polansky O."/>
            <person name="Karasova D."/>
            <person name="Kubasova T."/>
            <person name="Cizek A."/>
            <person name="Rychlik I."/>
        </authorList>
    </citation>
    <scope>NUCLEOTIDE SEQUENCE [LARGE SCALE GENOMIC DNA]</scope>
    <source>
        <strain evidence="3">An179</strain>
        <strain evidence="4">An180</strain>
    </source>
</reference>
<dbReference type="AlphaFoldDB" id="A0A1Y4LD40"/>
<proteinExistence type="predicted"/>
<protein>
    <submittedName>
        <fullName evidence="1">Uncharacterized protein</fullName>
    </submittedName>
</protein>
<name>A0A1Y4LD40_9FIRM</name>
<dbReference type="Proteomes" id="UP000195326">
    <property type="component" value="Unassembled WGS sequence"/>
</dbReference>
<sequence>MAHIYPKRRGDREETTCEYDDYGRLESCHRPDRMDPTGLDEVETYTDVYNVPHEPPRRAK</sequence>
<evidence type="ECO:0000313" key="2">
    <source>
        <dbReference type="EMBL" id="OUP59516.1"/>
    </source>
</evidence>
<evidence type="ECO:0000313" key="1">
    <source>
        <dbReference type="EMBL" id="OUP54597.1"/>
    </source>
</evidence>
<comment type="caution">
    <text evidence="1">The sequence shown here is derived from an EMBL/GenBank/DDBJ whole genome shotgun (WGS) entry which is preliminary data.</text>
</comment>
<dbReference type="EMBL" id="NFKK01000001">
    <property type="protein sequence ID" value="OUP54597.1"/>
    <property type="molecule type" value="Genomic_DNA"/>
</dbReference>
<organism evidence="1 4">
    <name type="scientific">Butyricicoccus pullicaecorum</name>
    <dbReference type="NCBI Taxonomy" id="501571"/>
    <lineage>
        <taxon>Bacteria</taxon>
        <taxon>Bacillati</taxon>
        <taxon>Bacillota</taxon>
        <taxon>Clostridia</taxon>
        <taxon>Eubacteriales</taxon>
        <taxon>Butyricicoccaceae</taxon>
        <taxon>Butyricicoccus</taxon>
    </lineage>
</organism>
<dbReference type="STRING" id="501571.GCA_900143195_02798"/>
<dbReference type="EMBL" id="NFKL01000006">
    <property type="protein sequence ID" value="OUP59516.1"/>
    <property type="molecule type" value="Genomic_DNA"/>
</dbReference>
<dbReference type="RefSeq" id="WP_087370052.1">
    <property type="nucleotide sequence ID" value="NZ_JBGKLX010000002.1"/>
</dbReference>
<accession>A0A1Y4LD40</accession>
<evidence type="ECO:0000313" key="4">
    <source>
        <dbReference type="Proteomes" id="UP000195897"/>
    </source>
</evidence>